<gene>
    <name evidence="1" type="ORF">ESA94_04010</name>
</gene>
<sequence>MRVFISIIVSFVCTTSCNQEISIVGHWRPVDAFVQEQNGNSNVARFRDLILNNDSTFILVGLDQQPKQSEGWNNTGTLKGKWSLTNGILSLLIDEVPLPVKFKVIKLTNREMVIENEHMKSVESKLMRVKK</sequence>
<evidence type="ECO:0000313" key="1">
    <source>
        <dbReference type="EMBL" id="RXK62186.1"/>
    </source>
</evidence>
<dbReference type="RefSeq" id="WP_129129557.1">
    <property type="nucleotide sequence ID" value="NZ_SDHW01000001.1"/>
</dbReference>
<accession>A0A4Q1CME0</accession>
<protein>
    <recommendedName>
        <fullName evidence="3">Lipocalin-like domain-containing protein</fullName>
    </recommendedName>
</protein>
<name>A0A4Q1CME0_9BACT</name>
<comment type="caution">
    <text evidence="1">The sequence shown here is derived from an EMBL/GenBank/DDBJ whole genome shotgun (WGS) entry which is preliminary data.</text>
</comment>
<organism evidence="1 2">
    <name type="scientific">Lacibacter luteus</name>
    <dbReference type="NCBI Taxonomy" id="2508719"/>
    <lineage>
        <taxon>Bacteria</taxon>
        <taxon>Pseudomonadati</taxon>
        <taxon>Bacteroidota</taxon>
        <taxon>Chitinophagia</taxon>
        <taxon>Chitinophagales</taxon>
        <taxon>Chitinophagaceae</taxon>
        <taxon>Lacibacter</taxon>
    </lineage>
</organism>
<evidence type="ECO:0008006" key="3">
    <source>
        <dbReference type="Google" id="ProtNLM"/>
    </source>
</evidence>
<proteinExistence type="predicted"/>
<dbReference type="AlphaFoldDB" id="A0A4Q1CME0"/>
<dbReference type="EMBL" id="SDHW01000001">
    <property type="protein sequence ID" value="RXK62186.1"/>
    <property type="molecule type" value="Genomic_DNA"/>
</dbReference>
<dbReference type="OrthoDB" id="9844147at2"/>
<evidence type="ECO:0000313" key="2">
    <source>
        <dbReference type="Proteomes" id="UP000290204"/>
    </source>
</evidence>
<reference evidence="1 2" key="1">
    <citation type="submission" date="2019-01" db="EMBL/GenBank/DDBJ databases">
        <title>Lacibacter sp. strain TTM-7.</title>
        <authorList>
            <person name="Chen W.-M."/>
        </authorList>
    </citation>
    <scope>NUCLEOTIDE SEQUENCE [LARGE SCALE GENOMIC DNA]</scope>
    <source>
        <strain evidence="1 2">TTM-7</strain>
    </source>
</reference>
<dbReference type="Proteomes" id="UP000290204">
    <property type="component" value="Unassembled WGS sequence"/>
</dbReference>
<keyword evidence="2" id="KW-1185">Reference proteome</keyword>